<dbReference type="Proteomes" id="UP000487117">
    <property type="component" value="Unassembled WGS sequence"/>
</dbReference>
<sequence>MTEPLLPPLNALRAFEATAQLGGVGRAAQALHVTHGVISRQLKLLEENLGLPLFQRAGRGLRLTEAGQRLQQACAEGFAVIDTAVRALTRPGRTPALVLGCSGSVLARWMIPRLPALQQALPGVPLQWSALDGSFTDVQAGLDAVPLLAQGPWPRGWQVRELAPERAGVVVAPGHPAAARLRHAPPAALLQEPVLHTASRPQAWPAWAQAHGLATAQLQMGTAFEHLYYLLEAAVAGLGPAIAPEPLVAEDLANGRLLAPWGFAATGGMWVLAWPEGRDDPRVEALARWLALQLQ</sequence>
<dbReference type="Gene3D" id="1.10.10.10">
    <property type="entry name" value="Winged helix-like DNA-binding domain superfamily/Winged helix DNA-binding domain"/>
    <property type="match status" value="1"/>
</dbReference>
<dbReference type="InterPro" id="IPR005119">
    <property type="entry name" value="LysR_subst-bd"/>
</dbReference>
<dbReference type="PANTHER" id="PTHR30537">
    <property type="entry name" value="HTH-TYPE TRANSCRIPTIONAL REGULATOR"/>
    <property type="match status" value="1"/>
</dbReference>
<dbReference type="SUPFAM" id="SSF53850">
    <property type="entry name" value="Periplasmic binding protein-like II"/>
    <property type="match status" value="1"/>
</dbReference>
<comment type="similarity">
    <text evidence="1">Belongs to the LysR transcriptional regulatory family.</text>
</comment>
<accession>A0A7V8FHJ7</accession>
<dbReference type="PRINTS" id="PR00039">
    <property type="entry name" value="HTHLYSR"/>
</dbReference>
<dbReference type="GO" id="GO:0006351">
    <property type="term" value="P:DNA-templated transcription"/>
    <property type="evidence" value="ECO:0007669"/>
    <property type="project" value="TreeGrafter"/>
</dbReference>
<evidence type="ECO:0000256" key="1">
    <source>
        <dbReference type="ARBA" id="ARBA00009437"/>
    </source>
</evidence>
<dbReference type="Gene3D" id="3.40.190.10">
    <property type="entry name" value="Periplasmic binding protein-like II"/>
    <property type="match status" value="2"/>
</dbReference>
<dbReference type="InterPro" id="IPR058163">
    <property type="entry name" value="LysR-type_TF_proteobact-type"/>
</dbReference>
<keyword evidence="4" id="KW-0804">Transcription</keyword>
<dbReference type="AlphaFoldDB" id="A0A7V8FHJ7"/>
<gene>
    <name evidence="6" type="primary">trpI</name>
    <name evidence="6" type="ORF">GAK31_01362</name>
</gene>
<dbReference type="GO" id="GO:0003700">
    <property type="term" value="F:DNA-binding transcription factor activity"/>
    <property type="evidence" value="ECO:0007669"/>
    <property type="project" value="InterPro"/>
</dbReference>
<feature type="domain" description="HTH lysR-type" evidence="5">
    <location>
        <begin position="7"/>
        <end position="64"/>
    </location>
</feature>
<dbReference type="InterPro" id="IPR000847">
    <property type="entry name" value="LysR_HTH_N"/>
</dbReference>
<dbReference type="FunFam" id="1.10.10.10:FF:000001">
    <property type="entry name" value="LysR family transcriptional regulator"/>
    <property type="match status" value="1"/>
</dbReference>
<dbReference type="PANTHER" id="PTHR30537:SF74">
    <property type="entry name" value="HTH-TYPE TRANSCRIPTIONAL REGULATOR TRPI"/>
    <property type="match status" value="1"/>
</dbReference>
<evidence type="ECO:0000313" key="7">
    <source>
        <dbReference type="Proteomes" id="UP000487117"/>
    </source>
</evidence>
<evidence type="ECO:0000256" key="4">
    <source>
        <dbReference type="ARBA" id="ARBA00023163"/>
    </source>
</evidence>
<evidence type="ECO:0000256" key="3">
    <source>
        <dbReference type="ARBA" id="ARBA00023125"/>
    </source>
</evidence>
<evidence type="ECO:0000259" key="5">
    <source>
        <dbReference type="PROSITE" id="PS50931"/>
    </source>
</evidence>
<comment type="caution">
    <text evidence="6">The sequence shown here is derived from an EMBL/GenBank/DDBJ whole genome shotgun (WGS) entry which is preliminary data.</text>
</comment>
<dbReference type="Pfam" id="PF03466">
    <property type="entry name" value="LysR_substrate"/>
    <property type="match status" value="1"/>
</dbReference>
<protein>
    <submittedName>
        <fullName evidence="6">HTH-type transcriptional regulator TrpI</fullName>
    </submittedName>
</protein>
<proteinExistence type="inferred from homology"/>
<keyword evidence="2" id="KW-0805">Transcription regulation</keyword>
<dbReference type="GO" id="GO:0043565">
    <property type="term" value="F:sequence-specific DNA binding"/>
    <property type="evidence" value="ECO:0007669"/>
    <property type="project" value="TreeGrafter"/>
</dbReference>
<evidence type="ECO:0000313" key="6">
    <source>
        <dbReference type="EMBL" id="KAF1015879.1"/>
    </source>
</evidence>
<dbReference type="FunFam" id="3.40.190.10:FF:000017">
    <property type="entry name" value="Glycine cleavage system transcriptional activator"/>
    <property type="match status" value="1"/>
</dbReference>
<evidence type="ECO:0000256" key="2">
    <source>
        <dbReference type="ARBA" id="ARBA00023015"/>
    </source>
</evidence>
<dbReference type="EMBL" id="WNDS01000002">
    <property type="protein sequence ID" value="KAF1015879.1"/>
    <property type="molecule type" value="Genomic_DNA"/>
</dbReference>
<organism evidence="6 7">
    <name type="scientific">Stenotrophomonas maltophilia</name>
    <name type="common">Pseudomonas maltophilia</name>
    <name type="synonym">Xanthomonas maltophilia</name>
    <dbReference type="NCBI Taxonomy" id="40324"/>
    <lineage>
        <taxon>Bacteria</taxon>
        <taxon>Pseudomonadati</taxon>
        <taxon>Pseudomonadota</taxon>
        <taxon>Gammaproteobacteria</taxon>
        <taxon>Lysobacterales</taxon>
        <taxon>Lysobacteraceae</taxon>
        <taxon>Stenotrophomonas</taxon>
        <taxon>Stenotrophomonas maltophilia group</taxon>
    </lineage>
</organism>
<dbReference type="PROSITE" id="PS50931">
    <property type="entry name" value="HTH_LYSR"/>
    <property type="match status" value="1"/>
</dbReference>
<dbReference type="InterPro" id="IPR036390">
    <property type="entry name" value="WH_DNA-bd_sf"/>
</dbReference>
<name>A0A7V8FHJ7_STEMA</name>
<dbReference type="Pfam" id="PF00126">
    <property type="entry name" value="HTH_1"/>
    <property type="match status" value="1"/>
</dbReference>
<reference evidence="7" key="1">
    <citation type="journal article" date="2020" name="MBio">
        <title>Horizontal gene transfer to a defensive symbiont with a reduced genome amongst a multipartite beetle microbiome.</title>
        <authorList>
            <person name="Waterworth S.C."/>
            <person name="Florez L.V."/>
            <person name="Rees E.R."/>
            <person name="Hertweck C."/>
            <person name="Kaltenpoth M."/>
            <person name="Kwan J.C."/>
        </authorList>
    </citation>
    <scope>NUCLEOTIDE SEQUENCE [LARGE SCALE GENOMIC DNA]</scope>
</reference>
<dbReference type="SUPFAM" id="SSF46785">
    <property type="entry name" value="Winged helix' DNA-binding domain"/>
    <property type="match status" value="1"/>
</dbReference>
<keyword evidence="3" id="KW-0238">DNA-binding</keyword>
<dbReference type="InterPro" id="IPR036388">
    <property type="entry name" value="WH-like_DNA-bd_sf"/>
</dbReference>